<evidence type="ECO:0000313" key="3">
    <source>
        <dbReference type="Proteomes" id="UP000765509"/>
    </source>
</evidence>
<comment type="caution">
    <text evidence="2">The sequence shown here is derived from an EMBL/GenBank/DDBJ whole genome shotgun (WGS) entry which is preliminary data.</text>
</comment>
<dbReference type="Proteomes" id="UP000765509">
    <property type="component" value="Unassembled WGS sequence"/>
</dbReference>
<sequence length="96" mass="10259">MRPKGAKGGSTSPQGQVGPKPQVGKPEPILAPNVINPKMAKKDPRTRIGQEPPFGLWKPPEATSSGSERLTLNSREDLSFTIVPHTKGSRCGAYLV</sequence>
<accession>A0A9Q3HXZ0</accession>
<feature type="region of interest" description="Disordered" evidence="1">
    <location>
        <begin position="1"/>
        <end position="70"/>
    </location>
</feature>
<keyword evidence="3" id="KW-1185">Reference proteome</keyword>
<dbReference type="EMBL" id="AVOT02026912">
    <property type="protein sequence ID" value="MBW0518845.1"/>
    <property type="molecule type" value="Genomic_DNA"/>
</dbReference>
<proteinExistence type="predicted"/>
<protein>
    <submittedName>
        <fullName evidence="2">Uncharacterized protein</fullName>
    </submittedName>
</protein>
<evidence type="ECO:0000256" key="1">
    <source>
        <dbReference type="SAM" id="MobiDB-lite"/>
    </source>
</evidence>
<dbReference type="AlphaFoldDB" id="A0A9Q3HXZ0"/>
<name>A0A9Q3HXZ0_9BASI</name>
<reference evidence="2" key="1">
    <citation type="submission" date="2021-03" db="EMBL/GenBank/DDBJ databases">
        <title>Draft genome sequence of rust myrtle Austropuccinia psidii MF-1, a brazilian biotype.</title>
        <authorList>
            <person name="Quecine M.C."/>
            <person name="Pachon D.M.R."/>
            <person name="Bonatelli M.L."/>
            <person name="Correr F.H."/>
            <person name="Franceschini L.M."/>
            <person name="Leite T.F."/>
            <person name="Margarido G.R.A."/>
            <person name="Almeida C.A."/>
            <person name="Ferrarezi J.A."/>
            <person name="Labate C.A."/>
        </authorList>
    </citation>
    <scope>NUCLEOTIDE SEQUENCE</scope>
    <source>
        <strain evidence="2">MF-1</strain>
    </source>
</reference>
<gene>
    <name evidence="2" type="ORF">O181_058560</name>
</gene>
<organism evidence="2 3">
    <name type="scientific">Austropuccinia psidii MF-1</name>
    <dbReference type="NCBI Taxonomy" id="1389203"/>
    <lineage>
        <taxon>Eukaryota</taxon>
        <taxon>Fungi</taxon>
        <taxon>Dikarya</taxon>
        <taxon>Basidiomycota</taxon>
        <taxon>Pucciniomycotina</taxon>
        <taxon>Pucciniomycetes</taxon>
        <taxon>Pucciniales</taxon>
        <taxon>Sphaerophragmiaceae</taxon>
        <taxon>Austropuccinia</taxon>
    </lineage>
</organism>
<evidence type="ECO:0000313" key="2">
    <source>
        <dbReference type="EMBL" id="MBW0518845.1"/>
    </source>
</evidence>